<organism evidence="4">
    <name type="scientific">Schistosoma curassoni</name>
    <dbReference type="NCBI Taxonomy" id="6186"/>
    <lineage>
        <taxon>Eukaryota</taxon>
        <taxon>Metazoa</taxon>
        <taxon>Spiralia</taxon>
        <taxon>Lophotrochozoa</taxon>
        <taxon>Platyhelminthes</taxon>
        <taxon>Trematoda</taxon>
        <taxon>Digenea</taxon>
        <taxon>Strigeidida</taxon>
        <taxon>Schistosomatoidea</taxon>
        <taxon>Schistosomatidae</taxon>
        <taxon>Schistosoma</taxon>
    </lineage>
</organism>
<gene>
    <name evidence="2" type="ORF">SCUD_LOCUS6187</name>
</gene>
<dbReference type="STRING" id="6186.A0A183JTZ6"/>
<name>A0A183JTZ6_9TREM</name>
<evidence type="ECO:0000313" key="3">
    <source>
        <dbReference type="Proteomes" id="UP000279833"/>
    </source>
</evidence>
<evidence type="ECO:0000313" key="2">
    <source>
        <dbReference type="EMBL" id="VDP01631.1"/>
    </source>
</evidence>
<reference evidence="4" key="1">
    <citation type="submission" date="2016-06" db="UniProtKB">
        <authorList>
            <consortium name="WormBaseParasite"/>
        </authorList>
    </citation>
    <scope>IDENTIFICATION</scope>
</reference>
<reference evidence="2 3" key="2">
    <citation type="submission" date="2018-11" db="EMBL/GenBank/DDBJ databases">
        <authorList>
            <consortium name="Pathogen Informatics"/>
        </authorList>
    </citation>
    <scope>NUCLEOTIDE SEQUENCE [LARGE SCALE GENOMIC DNA]</scope>
    <source>
        <strain evidence="2">Dakar</strain>
        <strain evidence="3">Dakar, Senegal</strain>
    </source>
</reference>
<feature type="domain" description="Endonuclease/exonuclease/phosphatase" evidence="1">
    <location>
        <begin position="12"/>
        <end position="52"/>
    </location>
</feature>
<dbReference type="InterPro" id="IPR005135">
    <property type="entry name" value="Endo/exonuclease/phosphatase"/>
</dbReference>
<dbReference type="GO" id="GO:0003824">
    <property type="term" value="F:catalytic activity"/>
    <property type="evidence" value="ECO:0007669"/>
    <property type="project" value="InterPro"/>
</dbReference>
<dbReference type="Gene3D" id="3.60.10.10">
    <property type="entry name" value="Endonuclease/exonuclease/phosphatase"/>
    <property type="match status" value="1"/>
</dbReference>
<evidence type="ECO:0000313" key="4">
    <source>
        <dbReference type="WBParaSite" id="SCUD_0000618601-mRNA-1"/>
    </source>
</evidence>
<protein>
    <submittedName>
        <fullName evidence="4">Exodeoxyribonuclease III</fullName>
    </submittedName>
</protein>
<keyword evidence="3" id="KW-1185">Reference proteome</keyword>
<dbReference type="AlphaFoldDB" id="A0A183JTZ6"/>
<dbReference type="EMBL" id="UZAK01012550">
    <property type="protein sequence ID" value="VDP01631.1"/>
    <property type="molecule type" value="Genomic_DNA"/>
</dbReference>
<dbReference type="Proteomes" id="UP000279833">
    <property type="component" value="Unassembled WGS sequence"/>
</dbReference>
<dbReference type="WBParaSite" id="SCUD_0000618601-mRNA-1">
    <property type="protein sequence ID" value="SCUD_0000618601-mRNA-1"/>
    <property type="gene ID" value="SCUD_0000618601"/>
</dbReference>
<proteinExistence type="predicted"/>
<dbReference type="SUPFAM" id="SSF56219">
    <property type="entry name" value="DNase I-like"/>
    <property type="match status" value="1"/>
</dbReference>
<dbReference type="InterPro" id="IPR036691">
    <property type="entry name" value="Endo/exonu/phosph_ase_sf"/>
</dbReference>
<accession>A0A183JTZ6</accession>
<evidence type="ECO:0000259" key="1">
    <source>
        <dbReference type="Pfam" id="PF03372"/>
    </source>
</evidence>
<sequence length="67" mass="7717">MIDVPNSGQGLVRLPYREKEWDPDFLEYLRKLDSTKPVIVCGDLNVAHEEIGKLFSLFEIHAVTFLL</sequence>
<dbReference type="Pfam" id="PF03372">
    <property type="entry name" value="Exo_endo_phos"/>
    <property type="match status" value="1"/>
</dbReference>